<comment type="caution">
    <text evidence="1">The sequence shown here is derived from an EMBL/GenBank/DDBJ whole genome shotgun (WGS) entry which is preliminary data.</text>
</comment>
<accession>A0A843UWZ7</accession>
<organism evidence="1 2">
    <name type="scientific">Colocasia esculenta</name>
    <name type="common">Wild taro</name>
    <name type="synonym">Arum esculentum</name>
    <dbReference type="NCBI Taxonomy" id="4460"/>
    <lineage>
        <taxon>Eukaryota</taxon>
        <taxon>Viridiplantae</taxon>
        <taxon>Streptophyta</taxon>
        <taxon>Embryophyta</taxon>
        <taxon>Tracheophyta</taxon>
        <taxon>Spermatophyta</taxon>
        <taxon>Magnoliopsida</taxon>
        <taxon>Liliopsida</taxon>
        <taxon>Araceae</taxon>
        <taxon>Aroideae</taxon>
        <taxon>Colocasieae</taxon>
        <taxon>Colocasia</taxon>
    </lineage>
</organism>
<keyword evidence="2" id="KW-1185">Reference proteome</keyword>
<reference evidence="1" key="1">
    <citation type="submission" date="2017-07" db="EMBL/GenBank/DDBJ databases">
        <title>Taro Niue Genome Assembly and Annotation.</title>
        <authorList>
            <person name="Atibalentja N."/>
            <person name="Keating K."/>
            <person name="Fields C.J."/>
        </authorList>
    </citation>
    <scope>NUCLEOTIDE SEQUENCE</scope>
    <source>
        <strain evidence="1">Niue_2</strain>
        <tissue evidence="1">Leaf</tissue>
    </source>
</reference>
<evidence type="ECO:0000313" key="2">
    <source>
        <dbReference type="Proteomes" id="UP000652761"/>
    </source>
</evidence>
<dbReference type="AlphaFoldDB" id="A0A843UWZ7"/>
<dbReference type="Proteomes" id="UP000652761">
    <property type="component" value="Unassembled WGS sequence"/>
</dbReference>
<gene>
    <name evidence="1" type="ORF">Taro_018679</name>
</gene>
<dbReference type="EMBL" id="NMUH01000877">
    <property type="protein sequence ID" value="MQL86154.1"/>
    <property type="molecule type" value="Genomic_DNA"/>
</dbReference>
<sequence length="137" mass="15896">MVEYVAWDGYNRAVSQRTCSAPFGNTFRAVVRRGRADDLLGDIPPRDLTVSDQGGRYLGDLKIVLKRTWPVEMGPHRGRWPIGDYNATGEATYTTRRMRSWGLRWMEHRCLTQWLFLLPPKKADPPSITSRFDRKKQ</sequence>
<feature type="non-terminal residue" evidence="1">
    <location>
        <position position="1"/>
    </location>
</feature>
<protein>
    <submittedName>
        <fullName evidence="1">Uncharacterized protein</fullName>
    </submittedName>
</protein>
<proteinExistence type="predicted"/>
<evidence type="ECO:0000313" key="1">
    <source>
        <dbReference type="EMBL" id="MQL86154.1"/>
    </source>
</evidence>
<name>A0A843UWZ7_COLES</name>